<dbReference type="GO" id="GO:0000781">
    <property type="term" value="C:chromosome, telomeric region"/>
    <property type="evidence" value="ECO:0007669"/>
    <property type="project" value="GOC"/>
</dbReference>
<evidence type="ECO:0000256" key="3">
    <source>
        <dbReference type="ARBA" id="ARBA00013184"/>
    </source>
</evidence>
<dbReference type="Pfam" id="PF21184">
    <property type="entry name" value="HAT1_C_fung"/>
    <property type="match status" value="1"/>
</dbReference>
<gene>
    <name evidence="15" type="ORF">NA56DRAFT_626441</name>
</gene>
<feature type="binding site" evidence="11">
    <location>
        <begin position="280"/>
        <end position="286"/>
    </location>
    <ligand>
        <name>acetyl-CoA</name>
        <dbReference type="ChEBI" id="CHEBI:57288"/>
    </ligand>
</feature>
<dbReference type="InterPro" id="IPR017380">
    <property type="entry name" value="Hist_AcTrfase_B-typ_cat-su"/>
</dbReference>
<dbReference type="EMBL" id="KZ613482">
    <property type="protein sequence ID" value="PMD21249.1"/>
    <property type="molecule type" value="Genomic_DNA"/>
</dbReference>
<feature type="compositionally biased region" description="Basic and acidic residues" evidence="13">
    <location>
        <begin position="498"/>
        <end position="507"/>
    </location>
</feature>
<evidence type="ECO:0000256" key="7">
    <source>
        <dbReference type="ARBA" id="ARBA00023315"/>
    </source>
</evidence>
<dbReference type="STRING" id="1745343.A0A2J6Q4R2"/>
<dbReference type="InterPro" id="IPR019467">
    <property type="entry name" value="Hat1_N"/>
</dbReference>
<protein>
    <recommendedName>
        <fullName evidence="4 9">Histone acetyltransferase type B catalytic subunit</fullName>
        <ecNumber evidence="3 9">2.3.1.48</ecNumber>
    </recommendedName>
</protein>
<dbReference type="GO" id="GO:0042393">
    <property type="term" value="F:histone binding"/>
    <property type="evidence" value="ECO:0007669"/>
    <property type="project" value="InterPro"/>
</dbReference>
<evidence type="ECO:0000256" key="10">
    <source>
        <dbReference type="PIRSR" id="PIRSR038084-1"/>
    </source>
</evidence>
<proteinExistence type="inferred from homology"/>
<name>A0A2J6Q4R2_9HELO</name>
<dbReference type="PANTHER" id="PTHR12046">
    <property type="entry name" value="HISTONE ACETYLTRANSFERASE TYPE B CATALYTIC SUBUNIT"/>
    <property type="match status" value="1"/>
</dbReference>
<dbReference type="PIRSF" id="PIRSF038084">
    <property type="entry name" value="HAT-B_cat"/>
    <property type="match status" value="1"/>
</dbReference>
<evidence type="ECO:0000256" key="2">
    <source>
        <dbReference type="ARBA" id="ARBA00010543"/>
    </source>
</evidence>
<feature type="binding site" evidence="11">
    <location>
        <position position="311"/>
    </location>
    <ligand>
        <name>acetyl-CoA</name>
        <dbReference type="ChEBI" id="CHEBI:57288"/>
    </ligand>
</feature>
<dbReference type="EC" id="2.3.1.48" evidence="3 9"/>
<feature type="active site" description="Proton donor/acceptor" evidence="10">
    <location>
        <position position="308"/>
    </location>
</feature>
<evidence type="ECO:0000256" key="8">
    <source>
        <dbReference type="ARBA" id="ARBA00048017"/>
    </source>
</evidence>
<feature type="binding site" evidence="11">
    <location>
        <begin position="273"/>
        <end position="275"/>
    </location>
    <ligand>
        <name>acetyl-CoA</name>
        <dbReference type="ChEBI" id="CHEBI:57288"/>
    </ligand>
</feature>
<evidence type="ECO:0000256" key="12">
    <source>
        <dbReference type="PIRSR" id="PIRSR038084-3"/>
    </source>
</evidence>
<comment type="subunit">
    <text evidence="9">Component of the HAT-B complex composed of at least HAT1 and HAT2. The HAT-B complex binds to histone H4 tail.</text>
</comment>
<evidence type="ECO:0000313" key="15">
    <source>
        <dbReference type="EMBL" id="PMD21249.1"/>
    </source>
</evidence>
<dbReference type="Gene3D" id="3.90.360.10">
    <property type="entry name" value="Histone acetyl transferase 1 (HAT1), N-terminal domain"/>
    <property type="match status" value="1"/>
</dbReference>
<dbReference type="Gene3D" id="3.40.630.30">
    <property type="match status" value="1"/>
</dbReference>
<dbReference type="InterPro" id="IPR037113">
    <property type="entry name" value="Hat1_N_sf"/>
</dbReference>
<evidence type="ECO:0000256" key="6">
    <source>
        <dbReference type="ARBA" id="ARBA00023242"/>
    </source>
</evidence>
<accession>A0A2J6Q4R2</accession>
<evidence type="ECO:0000256" key="5">
    <source>
        <dbReference type="ARBA" id="ARBA00022679"/>
    </source>
</evidence>
<dbReference type="SUPFAM" id="SSF55729">
    <property type="entry name" value="Acyl-CoA N-acyltransferases (Nat)"/>
    <property type="match status" value="1"/>
</dbReference>
<keyword evidence="5 9" id="KW-0808">Transferase</keyword>
<keyword evidence="16" id="KW-1185">Reference proteome</keyword>
<comment type="subcellular location">
    <subcellularLocation>
        <location evidence="9">Cytoplasm</location>
    </subcellularLocation>
    <subcellularLocation>
        <location evidence="1 9">Nucleus</location>
    </subcellularLocation>
</comment>
<dbReference type="InterPro" id="IPR013523">
    <property type="entry name" value="Hist_AcTrfase_HAT1_C"/>
</dbReference>
<evidence type="ECO:0000256" key="11">
    <source>
        <dbReference type="PIRSR" id="PIRSR038084-2"/>
    </source>
</evidence>
<evidence type="ECO:0000256" key="9">
    <source>
        <dbReference type="PIRNR" id="PIRNR038084"/>
    </source>
</evidence>
<dbReference type="Gene3D" id="1.10.10.390">
    <property type="match status" value="1"/>
</dbReference>
<feature type="domain" description="Histone acetyl transferase HAT1 N-terminal" evidence="14">
    <location>
        <begin position="28"/>
        <end position="185"/>
    </location>
</feature>
<keyword evidence="9" id="KW-0963">Cytoplasm</keyword>
<feature type="region of interest" description="Interaction with histone H4 N-terminus" evidence="11">
    <location>
        <begin position="227"/>
        <end position="229"/>
    </location>
</feature>
<dbReference type="GO" id="GO:0005634">
    <property type="term" value="C:nucleus"/>
    <property type="evidence" value="ECO:0007669"/>
    <property type="project" value="UniProtKB-SubCell"/>
</dbReference>
<evidence type="ECO:0000256" key="1">
    <source>
        <dbReference type="ARBA" id="ARBA00004123"/>
    </source>
</evidence>
<keyword evidence="7 9" id="KW-0012">Acyltransferase</keyword>
<dbReference type="GO" id="GO:0005737">
    <property type="term" value="C:cytoplasm"/>
    <property type="evidence" value="ECO:0007669"/>
    <property type="project" value="UniProtKB-SubCell"/>
</dbReference>
<organism evidence="15 16">
    <name type="scientific">Hyaloscypha hepaticicola</name>
    <dbReference type="NCBI Taxonomy" id="2082293"/>
    <lineage>
        <taxon>Eukaryota</taxon>
        <taxon>Fungi</taxon>
        <taxon>Dikarya</taxon>
        <taxon>Ascomycota</taxon>
        <taxon>Pezizomycotina</taxon>
        <taxon>Leotiomycetes</taxon>
        <taxon>Helotiales</taxon>
        <taxon>Hyaloscyphaceae</taxon>
        <taxon>Hyaloscypha</taxon>
    </lineage>
</organism>
<evidence type="ECO:0000256" key="13">
    <source>
        <dbReference type="SAM" id="MobiDB-lite"/>
    </source>
</evidence>
<feature type="region of interest" description="Disordered" evidence="13">
    <location>
        <begin position="463"/>
        <end position="507"/>
    </location>
</feature>
<dbReference type="InterPro" id="IPR016181">
    <property type="entry name" value="Acyl_CoA_acyltransferase"/>
</dbReference>
<feature type="site" description="Interaction with histone H4 N-terminus" evidence="12">
    <location>
        <position position="200"/>
    </location>
</feature>
<reference evidence="15 16" key="1">
    <citation type="submission" date="2016-05" db="EMBL/GenBank/DDBJ databases">
        <title>A degradative enzymes factory behind the ericoid mycorrhizal symbiosis.</title>
        <authorList>
            <consortium name="DOE Joint Genome Institute"/>
            <person name="Martino E."/>
            <person name="Morin E."/>
            <person name="Grelet G."/>
            <person name="Kuo A."/>
            <person name="Kohler A."/>
            <person name="Daghino S."/>
            <person name="Barry K."/>
            <person name="Choi C."/>
            <person name="Cichocki N."/>
            <person name="Clum A."/>
            <person name="Copeland A."/>
            <person name="Hainaut M."/>
            <person name="Haridas S."/>
            <person name="Labutti K."/>
            <person name="Lindquist E."/>
            <person name="Lipzen A."/>
            <person name="Khouja H.-R."/>
            <person name="Murat C."/>
            <person name="Ohm R."/>
            <person name="Olson A."/>
            <person name="Spatafora J."/>
            <person name="Veneault-Fourrey C."/>
            <person name="Henrissat B."/>
            <person name="Grigoriev I."/>
            <person name="Martin F."/>
            <person name="Perotto S."/>
        </authorList>
    </citation>
    <scope>NUCLEOTIDE SEQUENCE [LARGE SCALE GENOMIC DNA]</scope>
    <source>
        <strain evidence="15 16">UAMH 7357</strain>
    </source>
</reference>
<keyword evidence="6 9" id="KW-0539">Nucleus</keyword>
<dbReference type="Proteomes" id="UP000235672">
    <property type="component" value="Unassembled WGS sequence"/>
</dbReference>
<dbReference type="GO" id="GO:0004402">
    <property type="term" value="F:histone acetyltransferase activity"/>
    <property type="evidence" value="ECO:0007669"/>
    <property type="project" value="UniProtKB-UniRule"/>
</dbReference>
<dbReference type="Pfam" id="PF10394">
    <property type="entry name" value="Hat1_N"/>
    <property type="match status" value="1"/>
</dbReference>
<sequence length="507" mass="57984">MASKPFDIPSHIDKQDVADNMAEEHADWSSNSNDAVQISLVAPAPGGTKAIHTFHPNFTYPIFGDEERIFGYQGLKINLRYNTCDMRPGLQISYTKRFKTVGETSPTDLKAVLEPFLPKTAFEKSSVFDAAISDASFADWKPPGDLLKTIQSGDQTFEIWKGSLADLAVQQMIKRIQILIPFFIEGGTFIDLEDPALDRWTVFFLYQKKTVELSRSSYLFMGFSTVYRYFYYKPLTTSPSKQRISHPATLDFTLPLPTPSEPTFSSRSRISQFVILPPFQGGGNGSRFYNAIFDYYLHDPLTIEITVEDPNELFDDLRDLNDLTLLRTLPEFNALHINNSKVPRAKSPIPADIVDSTALESLRRKMKIAPRQFYRVVEMHLLSKIPQSVRQTFLLELERKIEKDPEMVEKKKEYRLWQLWVKKRLYKHNRDMLIQLDRVERIEKLEQALSGVEADYARLLRAADSRSQPKVGNGEGSSGEKNGKRTSPDDEMEDVEEPAAKKVKFAE</sequence>
<dbReference type="GO" id="GO:0031509">
    <property type="term" value="P:subtelomeric heterochromatin formation"/>
    <property type="evidence" value="ECO:0007669"/>
    <property type="project" value="InterPro"/>
</dbReference>
<comment type="similarity">
    <text evidence="2 9">Belongs to the HAT1 family.</text>
</comment>
<comment type="catalytic activity">
    <reaction evidence="8 9">
        <text>L-lysyl-[protein] + acetyl-CoA = N(6)-acetyl-L-lysyl-[protein] + CoA + H(+)</text>
        <dbReference type="Rhea" id="RHEA:45948"/>
        <dbReference type="Rhea" id="RHEA-COMP:9752"/>
        <dbReference type="Rhea" id="RHEA-COMP:10731"/>
        <dbReference type="ChEBI" id="CHEBI:15378"/>
        <dbReference type="ChEBI" id="CHEBI:29969"/>
        <dbReference type="ChEBI" id="CHEBI:57287"/>
        <dbReference type="ChEBI" id="CHEBI:57288"/>
        <dbReference type="ChEBI" id="CHEBI:61930"/>
        <dbReference type="EC" id="2.3.1.48"/>
    </reaction>
</comment>
<comment type="function">
    <text evidence="9">Catalytic component of the histone acetylase B (HAT-B) complex. Has intrinsic substrate specificity that modifies lysine in recognition sequence GXGKXG. Involved in DNA double-strand break repair.</text>
</comment>
<evidence type="ECO:0000256" key="4">
    <source>
        <dbReference type="ARBA" id="ARBA00021268"/>
    </source>
</evidence>
<dbReference type="OrthoDB" id="10253098at2759"/>
<feature type="region of interest" description="Interaction with histone H4 N-terminus" evidence="11">
    <location>
        <begin position="65"/>
        <end position="67"/>
    </location>
</feature>
<dbReference type="AlphaFoldDB" id="A0A2J6Q4R2"/>
<evidence type="ECO:0000259" key="14">
    <source>
        <dbReference type="Pfam" id="PF10394"/>
    </source>
</evidence>
<evidence type="ECO:0000313" key="16">
    <source>
        <dbReference type="Proteomes" id="UP000235672"/>
    </source>
</evidence>